<gene>
    <name evidence="3" type="ORF">Pla8534_50560</name>
</gene>
<keyword evidence="4" id="KW-1185">Reference proteome</keyword>
<evidence type="ECO:0000256" key="1">
    <source>
        <dbReference type="PROSITE-ProRule" id="PRU00169"/>
    </source>
</evidence>
<comment type="caution">
    <text evidence="1">Lacks conserved residue(s) required for the propagation of feature annotation.</text>
</comment>
<dbReference type="Proteomes" id="UP000317648">
    <property type="component" value="Chromosome"/>
</dbReference>
<dbReference type="AlphaFoldDB" id="A0A518DZH1"/>
<organism evidence="3 4">
    <name type="scientific">Lignipirellula cremea</name>
    <dbReference type="NCBI Taxonomy" id="2528010"/>
    <lineage>
        <taxon>Bacteria</taxon>
        <taxon>Pseudomonadati</taxon>
        <taxon>Planctomycetota</taxon>
        <taxon>Planctomycetia</taxon>
        <taxon>Pirellulales</taxon>
        <taxon>Pirellulaceae</taxon>
        <taxon>Lignipirellula</taxon>
    </lineage>
</organism>
<reference evidence="3 4" key="1">
    <citation type="submission" date="2019-02" db="EMBL/GenBank/DDBJ databases">
        <title>Deep-cultivation of Planctomycetes and their phenomic and genomic characterization uncovers novel biology.</title>
        <authorList>
            <person name="Wiegand S."/>
            <person name="Jogler M."/>
            <person name="Boedeker C."/>
            <person name="Pinto D."/>
            <person name="Vollmers J."/>
            <person name="Rivas-Marin E."/>
            <person name="Kohn T."/>
            <person name="Peeters S.H."/>
            <person name="Heuer A."/>
            <person name="Rast P."/>
            <person name="Oberbeckmann S."/>
            <person name="Bunk B."/>
            <person name="Jeske O."/>
            <person name="Meyerdierks A."/>
            <person name="Storesund J.E."/>
            <person name="Kallscheuer N."/>
            <person name="Luecker S."/>
            <person name="Lage O.M."/>
            <person name="Pohl T."/>
            <person name="Merkel B.J."/>
            <person name="Hornburger P."/>
            <person name="Mueller R.-W."/>
            <person name="Bruemmer F."/>
            <person name="Labrenz M."/>
            <person name="Spormann A.M."/>
            <person name="Op den Camp H."/>
            <person name="Overmann J."/>
            <person name="Amann R."/>
            <person name="Jetten M.S.M."/>
            <person name="Mascher T."/>
            <person name="Medema M.H."/>
            <person name="Devos D.P."/>
            <person name="Kaster A.-K."/>
            <person name="Ovreas L."/>
            <person name="Rohde M."/>
            <person name="Galperin M.Y."/>
            <person name="Jogler C."/>
        </authorList>
    </citation>
    <scope>NUCLEOTIDE SEQUENCE [LARGE SCALE GENOMIC DNA]</scope>
    <source>
        <strain evidence="3 4">Pla85_3_4</strain>
    </source>
</reference>
<sequence>MTKRVLDIGNCAFDHTAIRRMLEQRFGAEVRQAHSQAQALGMLKDVDLVLVNRRMDEDDSDGMPIIEAIKSNPETAHIPVMLISNFADYQSRAEKAGAAPGFGKGEMNSPATIERLAACLGEAVR</sequence>
<dbReference type="PROSITE" id="PS50110">
    <property type="entry name" value="RESPONSE_REGULATORY"/>
    <property type="match status" value="1"/>
</dbReference>
<proteinExistence type="predicted"/>
<feature type="domain" description="Response regulatory" evidence="2">
    <location>
        <begin position="4"/>
        <end position="124"/>
    </location>
</feature>
<dbReference type="InterPro" id="IPR001789">
    <property type="entry name" value="Sig_transdc_resp-reg_receiver"/>
</dbReference>
<dbReference type="RefSeq" id="WP_145055997.1">
    <property type="nucleotide sequence ID" value="NZ_CP036433.1"/>
</dbReference>
<dbReference type="GO" id="GO:0000160">
    <property type="term" value="P:phosphorelay signal transduction system"/>
    <property type="evidence" value="ECO:0007669"/>
    <property type="project" value="InterPro"/>
</dbReference>
<accession>A0A518DZH1</accession>
<protein>
    <submittedName>
        <fullName evidence="3">Response regulator PleD</fullName>
    </submittedName>
</protein>
<evidence type="ECO:0000313" key="3">
    <source>
        <dbReference type="EMBL" id="QDU97211.1"/>
    </source>
</evidence>
<evidence type="ECO:0000259" key="2">
    <source>
        <dbReference type="PROSITE" id="PS50110"/>
    </source>
</evidence>
<evidence type="ECO:0000313" key="4">
    <source>
        <dbReference type="Proteomes" id="UP000317648"/>
    </source>
</evidence>
<name>A0A518DZH1_9BACT</name>
<dbReference type="InterPro" id="IPR011006">
    <property type="entry name" value="CheY-like_superfamily"/>
</dbReference>
<dbReference type="OrthoDB" id="279132at2"/>
<dbReference type="SUPFAM" id="SSF52172">
    <property type="entry name" value="CheY-like"/>
    <property type="match status" value="1"/>
</dbReference>
<dbReference type="KEGG" id="lcre:Pla8534_50560"/>
<dbReference type="Gene3D" id="3.40.50.2300">
    <property type="match status" value="1"/>
</dbReference>
<dbReference type="EMBL" id="CP036433">
    <property type="protein sequence ID" value="QDU97211.1"/>
    <property type="molecule type" value="Genomic_DNA"/>
</dbReference>